<sequence>MEGGVYLAAGATRQSQQLCILSPIEDRPLVGGVRIRTSSSPFSKRLGSETARLIEICLVDGTHIVTEDLPLHPLVVRLFRTPSFPLSKGHMGIENPPCKPKQSPHHSIVVEDLHPIPPQRCLPQVTLPRLYEQCSGRAMIYKNGKK</sequence>
<dbReference type="AlphaFoldDB" id="A0AAV4NXF7"/>
<reference evidence="1 2" key="1">
    <citation type="submission" date="2021-06" db="EMBL/GenBank/DDBJ databases">
        <title>Caerostris extrusa draft genome.</title>
        <authorList>
            <person name="Kono N."/>
            <person name="Arakawa K."/>
        </authorList>
    </citation>
    <scope>NUCLEOTIDE SEQUENCE [LARGE SCALE GENOMIC DNA]</scope>
</reference>
<gene>
    <name evidence="1" type="ORF">CEXT_143971</name>
</gene>
<dbReference type="Proteomes" id="UP001054945">
    <property type="component" value="Unassembled WGS sequence"/>
</dbReference>
<evidence type="ECO:0000313" key="2">
    <source>
        <dbReference type="Proteomes" id="UP001054945"/>
    </source>
</evidence>
<organism evidence="1 2">
    <name type="scientific">Caerostris extrusa</name>
    <name type="common">Bark spider</name>
    <name type="synonym">Caerostris bankana</name>
    <dbReference type="NCBI Taxonomy" id="172846"/>
    <lineage>
        <taxon>Eukaryota</taxon>
        <taxon>Metazoa</taxon>
        <taxon>Ecdysozoa</taxon>
        <taxon>Arthropoda</taxon>
        <taxon>Chelicerata</taxon>
        <taxon>Arachnida</taxon>
        <taxon>Araneae</taxon>
        <taxon>Araneomorphae</taxon>
        <taxon>Entelegynae</taxon>
        <taxon>Araneoidea</taxon>
        <taxon>Araneidae</taxon>
        <taxon>Caerostris</taxon>
    </lineage>
</organism>
<protein>
    <submittedName>
        <fullName evidence="1">Uncharacterized protein</fullName>
    </submittedName>
</protein>
<keyword evidence="2" id="KW-1185">Reference proteome</keyword>
<evidence type="ECO:0000313" key="1">
    <source>
        <dbReference type="EMBL" id="GIX88256.1"/>
    </source>
</evidence>
<name>A0AAV4NXF7_CAEEX</name>
<comment type="caution">
    <text evidence="1">The sequence shown here is derived from an EMBL/GenBank/DDBJ whole genome shotgun (WGS) entry which is preliminary data.</text>
</comment>
<accession>A0AAV4NXF7</accession>
<proteinExistence type="predicted"/>
<dbReference type="EMBL" id="BPLR01021306">
    <property type="protein sequence ID" value="GIX88256.1"/>
    <property type="molecule type" value="Genomic_DNA"/>
</dbReference>